<keyword evidence="8" id="KW-1185">Reference proteome</keyword>
<dbReference type="PANTHER" id="PTHR30294">
    <property type="entry name" value="MEMBRANE COMPONENT OF ABC TRANSPORTER YHHJ-RELATED"/>
    <property type="match status" value="1"/>
</dbReference>
<dbReference type="OrthoDB" id="9794512at2"/>
<name>A0A3P1BJG6_9BACT</name>
<dbReference type="GO" id="GO:0005886">
    <property type="term" value="C:plasma membrane"/>
    <property type="evidence" value="ECO:0007669"/>
    <property type="project" value="UniProtKB-SubCell"/>
</dbReference>
<evidence type="ECO:0000313" key="8">
    <source>
        <dbReference type="Proteomes" id="UP000271925"/>
    </source>
</evidence>
<dbReference type="NCBIfam" id="TIGR03518">
    <property type="entry name" value="ABC_perm_GldF"/>
    <property type="match status" value="1"/>
</dbReference>
<feature type="transmembrane region" description="Helical" evidence="6">
    <location>
        <begin position="55"/>
        <end position="73"/>
    </location>
</feature>
<evidence type="ECO:0000256" key="5">
    <source>
        <dbReference type="ARBA" id="ARBA00023136"/>
    </source>
</evidence>
<feature type="transmembrane region" description="Helical" evidence="6">
    <location>
        <begin position="219"/>
        <end position="237"/>
    </location>
</feature>
<feature type="transmembrane region" description="Helical" evidence="6">
    <location>
        <begin position="12"/>
        <end position="35"/>
    </location>
</feature>
<comment type="subcellular location">
    <subcellularLocation>
        <location evidence="1">Cell membrane</location>
        <topology evidence="1">Multi-pass membrane protein</topology>
    </subcellularLocation>
</comment>
<dbReference type="PANTHER" id="PTHR30294:SF29">
    <property type="entry name" value="MULTIDRUG ABC TRANSPORTER PERMEASE YBHS-RELATED"/>
    <property type="match status" value="1"/>
</dbReference>
<evidence type="ECO:0000256" key="2">
    <source>
        <dbReference type="ARBA" id="ARBA00022475"/>
    </source>
</evidence>
<evidence type="ECO:0000256" key="3">
    <source>
        <dbReference type="ARBA" id="ARBA00022692"/>
    </source>
</evidence>
<feature type="transmembrane region" description="Helical" evidence="6">
    <location>
        <begin position="94"/>
        <end position="118"/>
    </location>
</feature>
<feature type="transmembrane region" description="Helical" evidence="6">
    <location>
        <begin position="138"/>
        <end position="157"/>
    </location>
</feature>
<sequence>MLPVFRKEINGFFSSPVAYVIMIVFLTAVGLMLWVFPDTSLLDYGYADLGVFFNLTPYVMLFLIPAITMRSIAEEVRAGTIEWLLTKPLTRWQLVLAKFLANWLLVVLLLLPTLVYYYSVYQLGNPPGNLDSASVFGSYVGLLLLGGVFVAVGLFASSINENQVVAFVLGVFLCFLLYVGISSVAGLEFWGSLAYPLTWLALDEQYQALGRGLIDSRNVLYLISVIMVFLFLTEWRMTALTR</sequence>
<dbReference type="RefSeq" id="WP_124877660.1">
    <property type="nucleotide sequence ID" value="NZ_RQJO01000010.1"/>
</dbReference>
<organism evidence="7 8">
    <name type="scientific">Larkinella rosea</name>
    <dbReference type="NCBI Taxonomy" id="2025312"/>
    <lineage>
        <taxon>Bacteria</taxon>
        <taxon>Pseudomonadati</taxon>
        <taxon>Bacteroidota</taxon>
        <taxon>Cytophagia</taxon>
        <taxon>Cytophagales</taxon>
        <taxon>Spirosomataceae</taxon>
        <taxon>Larkinella</taxon>
    </lineage>
</organism>
<dbReference type="AlphaFoldDB" id="A0A3P1BJG6"/>
<keyword evidence="5 6" id="KW-0472">Membrane</keyword>
<protein>
    <submittedName>
        <fullName evidence="7">Gliding motility-associated ABC transporter permease subunit GldF</fullName>
    </submittedName>
</protein>
<keyword evidence="4 6" id="KW-1133">Transmembrane helix</keyword>
<keyword evidence="3 6" id="KW-0812">Transmembrane</keyword>
<dbReference type="InterPro" id="IPR019860">
    <property type="entry name" value="Motility-assoc_ABC_perm_GldF"/>
</dbReference>
<evidence type="ECO:0000313" key="7">
    <source>
        <dbReference type="EMBL" id="RRB01198.1"/>
    </source>
</evidence>
<reference evidence="7 8" key="1">
    <citation type="submission" date="2018-11" db="EMBL/GenBank/DDBJ databases">
        <authorList>
            <person name="Zhou Z."/>
            <person name="Wang G."/>
        </authorList>
    </citation>
    <scope>NUCLEOTIDE SEQUENCE [LARGE SCALE GENOMIC DNA]</scope>
    <source>
        <strain evidence="7 8">KCTC52004</strain>
    </source>
</reference>
<evidence type="ECO:0000256" key="4">
    <source>
        <dbReference type="ARBA" id="ARBA00022989"/>
    </source>
</evidence>
<accession>A0A3P1BJG6</accession>
<proteinExistence type="predicted"/>
<dbReference type="Pfam" id="PF12679">
    <property type="entry name" value="ABC2_membrane_2"/>
    <property type="match status" value="1"/>
</dbReference>
<evidence type="ECO:0000256" key="6">
    <source>
        <dbReference type="SAM" id="Phobius"/>
    </source>
</evidence>
<evidence type="ECO:0000256" key="1">
    <source>
        <dbReference type="ARBA" id="ARBA00004651"/>
    </source>
</evidence>
<feature type="transmembrane region" description="Helical" evidence="6">
    <location>
        <begin position="164"/>
        <end position="187"/>
    </location>
</feature>
<comment type="caution">
    <text evidence="7">The sequence shown here is derived from an EMBL/GenBank/DDBJ whole genome shotgun (WGS) entry which is preliminary data.</text>
</comment>
<keyword evidence="2" id="KW-1003">Cell membrane</keyword>
<dbReference type="GO" id="GO:0140359">
    <property type="term" value="F:ABC-type transporter activity"/>
    <property type="evidence" value="ECO:0007669"/>
    <property type="project" value="InterPro"/>
</dbReference>
<dbReference type="InterPro" id="IPR051449">
    <property type="entry name" value="ABC-2_transporter_component"/>
</dbReference>
<dbReference type="Proteomes" id="UP000271925">
    <property type="component" value="Unassembled WGS sequence"/>
</dbReference>
<gene>
    <name evidence="7" type="primary">gldF</name>
    <name evidence="7" type="ORF">EHT25_23790</name>
</gene>
<dbReference type="EMBL" id="RQJO01000010">
    <property type="protein sequence ID" value="RRB01198.1"/>
    <property type="molecule type" value="Genomic_DNA"/>
</dbReference>